<accession>A0AAV5A1Z7</accession>
<keyword evidence="1" id="KW-0472">Membrane</keyword>
<feature type="transmembrane region" description="Helical" evidence="1">
    <location>
        <begin position="12"/>
        <end position="31"/>
    </location>
</feature>
<feature type="transmembrane region" description="Helical" evidence="1">
    <location>
        <begin position="101"/>
        <end position="120"/>
    </location>
</feature>
<feature type="transmembrane region" description="Helical" evidence="1">
    <location>
        <begin position="140"/>
        <end position="160"/>
    </location>
</feature>
<comment type="caution">
    <text evidence="3">The sequence shown here is derived from an EMBL/GenBank/DDBJ whole genome shotgun (WGS) entry which is preliminary data.</text>
</comment>
<organism evidence="3 4">
    <name type="scientific">Clathrus columnatus</name>
    <dbReference type="NCBI Taxonomy" id="1419009"/>
    <lineage>
        <taxon>Eukaryota</taxon>
        <taxon>Fungi</taxon>
        <taxon>Dikarya</taxon>
        <taxon>Basidiomycota</taxon>
        <taxon>Agaricomycotina</taxon>
        <taxon>Agaricomycetes</taxon>
        <taxon>Phallomycetidae</taxon>
        <taxon>Phallales</taxon>
        <taxon>Clathraceae</taxon>
        <taxon>Clathrus</taxon>
    </lineage>
</organism>
<dbReference type="Proteomes" id="UP001050691">
    <property type="component" value="Unassembled WGS sequence"/>
</dbReference>
<dbReference type="EMBL" id="BPWL01000001">
    <property type="protein sequence ID" value="GJJ06759.1"/>
    <property type="molecule type" value="Genomic_DNA"/>
</dbReference>
<feature type="transmembrane region" description="Helical" evidence="1">
    <location>
        <begin position="65"/>
        <end position="89"/>
    </location>
</feature>
<keyword evidence="4" id="KW-1185">Reference proteome</keyword>
<dbReference type="InterPro" id="IPR045339">
    <property type="entry name" value="DUF6534"/>
</dbReference>
<proteinExistence type="predicted"/>
<name>A0AAV5A1Z7_9AGAM</name>
<sequence length="290" mass="32025">MMGHMATPPFLVSFGPMLIGVFLNAILYGVGGSISHETTDSRVVMNLFRLSFISKIANVPRDARWIRYLILYLFICETINTVCDIGMIYEPLVARFGTERAVTRTPILFTAVGGVGVTVYNGQIPKFTQLADSRWAVSLWLISSTVSDISITICLVWSLVRLTASMLIMSDLDQKKCRTGVERTDNVINRNIRFAIHTGALTSLFTLLDFVIFQAATNTSTNFAFDFALAKLYTNSLLSTFNARALSKNDKSEYNVLFGSPETQLLSPTKTAPLSTNFSLGNSLESVLVV</sequence>
<evidence type="ECO:0000313" key="3">
    <source>
        <dbReference type="EMBL" id="GJJ06759.1"/>
    </source>
</evidence>
<keyword evidence="1" id="KW-1133">Transmembrane helix</keyword>
<gene>
    <name evidence="3" type="ORF">Clacol_000955</name>
</gene>
<dbReference type="PANTHER" id="PTHR40465:SF1">
    <property type="entry name" value="DUF6534 DOMAIN-CONTAINING PROTEIN"/>
    <property type="match status" value="1"/>
</dbReference>
<dbReference type="PANTHER" id="PTHR40465">
    <property type="entry name" value="CHROMOSOME 1, WHOLE GENOME SHOTGUN SEQUENCE"/>
    <property type="match status" value="1"/>
</dbReference>
<protein>
    <recommendedName>
        <fullName evidence="2">DUF6534 domain-containing protein</fullName>
    </recommendedName>
</protein>
<dbReference type="Pfam" id="PF20152">
    <property type="entry name" value="DUF6534"/>
    <property type="match status" value="1"/>
</dbReference>
<evidence type="ECO:0000259" key="2">
    <source>
        <dbReference type="Pfam" id="PF20152"/>
    </source>
</evidence>
<evidence type="ECO:0000256" key="1">
    <source>
        <dbReference type="SAM" id="Phobius"/>
    </source>
</evidence>
<reference evidence="3" key="1">
    <citation type="submission" date="2021-10" db="EMBL/GenBank/DDBJ databases">
        <title>De novo Genome Assembly of Clathrus columnatus (Basidiomycota, Fungi) Using Illumina and Nanopore Sequence Data.</title>
        <authorList>
            <person name="Ogiso-Tanaka E."/>
            <person name="Itagaki H."/>
            <person name="Hosoya T."/>
            <person name="Hosaka K."/>
        </authorList>
    </citation>
    <scope>NUCLEOTIDE SEQUENCE</scope>
    <source>
        <strain evidence="3">MO-923</strain>
    </source>
</reference>
<dbReference type="AlphaFoldDB" id="A0AAV5A1Z7"/>
<feature type="domain" description="DUF6534" evidence="2">
    <location>
        <begin position="144"/>
        <end position="245"/>
    </location>
</feature>
<keyword evidence="1" id="KW-0812">Transmembrane</keyword>
<evidence type="ECO:0000313" key="4">
    <source>
        <dbReference type="Proteomes" id="UP001050691"/>
    </source>
</evidence>